<dbReference type="InterPro" id="IPR047831">
    <property type="entry name" value="GPR180/TMEM145"/>
</dbReference>
<dbReference type="Pfam" id="PF10192">
    <property type="entry name" value="GPR180-TMEM145_TM"/>
    <property type="match status" value="1"/>
</dbReference>
<evidence type="ECO:0000256" key="2">
    <source>
        <dbReference type="ARBA" id="ARBA00022692"/>
    </source>
</evidence>
<protein>
    <submittedName>
        <fullName evidence="10 11">Uncharacterized protein</fullName>
    </submittedName>
</protein>
<evidence type="ECO:0000313" key="10">
    <source>
        <dbReference type="EMBL" id="EEB19892.1"/>
    </source>
</evidence>
<evidence type="ECO:0000259" key="9">
    <source>
        <dbReference type="Pfam" id="PF21892"/>
    </source>
</evidence>
<feature type="transmembrane region" description="Helical" evidence="7">
    <location>
        <begin position="402"/>
        <end position="423"/>
    </location>
</feature>
<keyword evidence="2 7" id="KW-0812">Transmembrane</keyword>
<dbReference type="InterPro" id="IPR019336">
    <property type="entry name" value="GPR180/TMEM145_TM"/>
</dbReference>
<dbReference type="PANTHER" id="PTHR23252:SF24">
    <property type="entry name" value="TRANSMEMBRANE PROTEIN 145"/>
    <property type="match status" value="1"/>
</dbReference>
<evidence type="ECO:0000256" key="3">
    <source>
        <dbReference type="ARBA" id="ARBA00022989"/>
    </source>
</evidence>
<dbReference type="eggNOG" id="KOG4290">
    <property type="taxonomic scope" value="Eukaryota"/>
</dbReference>
<dbReference type="eggNOG" id="KOG1388">
    <property type="taxonomic scope" value="Eukaryota"/>
</dbReference>
<dbReference type="OrthoDB" id="205745at2759"/>
<feature type="transmembrane region" description="Helical" evidence="7">
    <location>
        <begin position="338"/>
        <end position="356"/>
    </location>
</feature>
<feature type="domain" description="GPR180/TMEM145 transmembrane" evidence="8">
    <location>
        <begin position="198"/>
        <end position="417"/>
    </location>
</feature>
<keyword evidence="4 7" id="KW-0472">Membrane</keyword>
<dbReference type="CTD" id="8239626"/>
<dbReference type="EMBL" id="DS235879">
    <property type="protein sequence ID" value="EEB19892.1"/>
    <property type="molecule type" value="Genomic_DNA"/>
</dbReference>
<keyword evidence="12" id="KW-1185">Reference proteome</keyword>
<dbReference type="GeneID" id="8239626"/>
<dbReference type="PANTHER" id="PTHR23252">
    <property type="entry name" value="INTIMAL THICKNESS RECEPTOR-RELATED"/>
    <property type="match status" value="1"/>
</dbReference>
<gene>
    <name evidence="11" type="primary">8239626</name>
    <name evidence="10" type="ORF">Phum_PHUM596180</name>
</gene>
<dbReference type="RefSeq" id="XP_002432630.1">
    <property type="nucleotide sequence ID" value="XM_002432585.1"/>
</dbReference>
<evidence type="ECO:0000313" key="12">
    <source>
        <dbReference type="Proteomes" id="UP000009046"/>
    </source>
</evidence>
<sequence>MIKKKIKLIFYALTAFVINLYGTQIYGKYVQGHLVTHENWAFVSRFCFLSDVGLFEYSIEYDQDYFGTINLLLYYDSESQWPSVYKTNKTCWQKEKPLKKEQNQIVNLTTKGLFDNGCNKENGRSSSRKNTGMIYCNNAKRFKSSRERWWFIAFSNCNSTKGLNVKYKFLMTNAPPGEYWHEHLSADEFYVLPILMTFAIIYMLMILSIIMCSVELKARQFFHTTYKLFIASVAVEEFGVMTQCIAYVKYALDGVGHPKMKTFGQFCEAISEICFLLLLLLLAKGYTITRGRLRLGSSVKLTVFMCLYVVCFCCLFIYEREYFDPGEVLYLYDSAPGYGVIALRIIAWWIFLHSTVFTLKHYPEKVSFYYPFNIIGTLWFVAGPCVVLAANSQIDKWVRESVVCGAFHIIAFGGHLLFLVLTLPSKANKNFPYHVRTNQIGMMEITGISGNSSIYQFGHHTYAPGGPVGIREVPFELFSVSRQLDLRDKPLDFESQPFPHQLLPNYTQTILLPITIKNISAEGSPESSRCTTPDVVPEPKIDTKNEDYIEAPSPPQIIFPRILSADVVGRSDGIVADDRKIYSADCVKREKPSAPLEEILMEENEKPQPETTVSTPSPTKTNEQSDNKSELSIEKLTDMFTATSRKNN</sequence>
<reference evidence="10" key="1">
    <citation type="submission" date="2007-04" db="EMBL/GenBank/DDBJ databases">
        <title>Annotation of Pediculus humanus corporis strain USDA.</title>
        <authorList>
            <person name="Kirkness E."/>
            <person name="Hannick L."/>
            <person name="Hass B."/>
            <person name="Bruggner R."/>
            <person name="Lawson D."/>
            <person name="Bidwell S."/>
            <person name="Joardar V."/>
            <person name="Caler E."/>
            <person name="Walenz B."/>
            <person name="Inman J."/>
            <person name="Schobel S."/>
            <person name="Galinsky K."/>
            <person name="Amedeo P."/>
            <person name="Strausberg R."/>
        </authorList>
    </citation>
    <scope>NUCLEOTIDE SEQUENCE</scope>
    <source>
        <strain evidence="10">USDA</strain>
    </source>
</reference>
<organism>
    <name type="scientific">Pediculus humanus subsp. corporis</name>
    <name type="common">Body louse</name>
    <dbReference type="NCBI Taxonomy" id="121224"/>
    <lineage>
        <taxon>Eukaryota</taxon>
        <taxon>Metazoa</taxon>
        <taxon>Ecdysozoa</taxon>
        <taxon>Arthropoda</taxon>
        <taxon>Hexapoda</taxon>
        <taxon>Insecta</taxon>
        <taxon>Pterygota</taxon>
        <taxon>Neoptera</taxon>
        <taxon>Paraneoptera</taxon>
        <taxon>Psocodea</taxon>
        <taxon>Troctomorpha</taxon>
        <taxon>Phthiraptera</taxon>
        <taxon>Anoplura</taxon>
        <taxon>Pediculidae</taxon>
        <taxon>Pediculus</taxon>
    </lineage>
</organism>
<feature type="domain" description="GPR180-like N-terminal" evidence="9">
    <location>
        <begin position="30"/>
        <end position="167"/>
    </location>
</feature>
<dbReference type="EMBL" id="AAZO01007263">
    <property type="status" value="NOT_ANNOTATED_CDS"/>
    <property type="molecule type" value="Genomic_DNA"/>
</dbReference>
<feature type="compositionally biased region" description="Polar residues" evidence="6">
    <location>
        <begin position="609"/>
        <end position="622"/>
    </location>
</feature>
<evidence type="ECO:0000256" key="1">
    <source>
        <dbReference type="ARBA" id="ARBA00004141"/>
    </source>
</evidence>
<dbReference type="GO" id="GO:0007186">
    <property type="term" value="P:G protein-coupled receptor signaling pathway"/>
    <property type="evidence" value="ECO:0007669"/>
    <property type="project" value="InterPro"/>
</dbReference>
<feature type="transmembrane region" description="Helical" evidence="7">
    <location>
        <begin position="368"/>
        <end position="390"/>
    </location>
</feature>
<dbReference type="KEGG" id="phu:Phum_PHUM596180"/>
<dbReference type="AlphaFoldDB" id="E0W2N6"/>
<feature type="transmembrane region" description="Helical" evidence="7">
    <location>
        <begin position="262"/>
        <end position="283"/>
    </location>
</feature>
<dbReference type="InParanoid" id="E0W2N6"/>
<dbReference type="GO" id="GO:0016020">
    <property type="term" value="C:membrane"/>
    <property type="evidence" value="ECO:0007669"/>
    <property type="project" value="UniProtKB-SubCell"/>
</dbReference>
<feature type="region of interest" description="Disordered" evidence="6">
    <location>
        <begin position="593"/>
        <end position="648"/>
    </location>
</feature>
<reference evidence="11" key="3">
    <citation type="submission" date="2020-05" db="UniProtKB">
        <authorList>
            <consortium name="EnsemblMetazoa"/>
        </authorList>
    </citation>
    <scope>IDENTIFICATION</scope>
    <source>
        <strain evidence="11">USDA</strain>
    </source>
</reference>
<dbReference type="OMA" id="YTWSGCA"/>
<keyword evidence="3 7" id="KW-1133">Transmembrane helix</keyword>
<feature type="transmembrane region" description="Helical" evidence="7">
    <location>
        <begin position="295"/>
        <end position="318"/>
    </location>
</feature>
<dbReference type="InterPro" id="IPR053880">
    <property type="entry name" value="GPR180-like_N"/>
</dbReference>
<evidence type="ECO:0000256" key="4">
    <source>
        <dbReference type="ARBA" id="ARBA00023136"/>
    </source>
</evidence>
<proteinExistence type="predicted"/>
<evidence type="ECO:0000256" key="5">
    <source>
        <dbReference type="ARBA" id="ARBA00023180"/>
    </source>
</evidence>
<dbReference type="VEuPathDB" id="VectorBase:PHUM596180"/>
<dbReference type="HOGENOM" id="CLU_021549_3_0_1"/>
<feature type="compositionally biased region" description="Basic and acidic residues" evidence="6">
    <location>
        <begin position="623"/>
        <end position="637"/>
    </location>
</feature>
<accession>E0W2N6</accession>
<reference evidence="10" key="2">
    <citation type="submission" date="2007-04" db="EMBL/GenBank/DDBJ databases">
        <title>The genome of the human body louse.</title>
        <authorList>
            <consortium name="The Human Body Louse Genome Consortium"/>
            <person name="Kirkness E."/>
            <person name="Walenz B."/>
            <person name="Hass B."/>
            <person name="Bruggner R."/>
            <person name="Strausberg R."/>
        </authorList>
    </citation>
    <scope>NUCLEOTIDE SEQUENCE</scope>
    <source>
        <strain evidence="10">USDA</strain>
    </source>
</reference>
<evidence type="ECO:0000313" key="11">
    <source>
        <dbReference type="EnsemblMetazoa" id="PHUM596180-PA"/>
    </source>
</evidence>
<dbReference type="Proteomes" id="UP000009046">
    <property type="component" value="Unassembled WGS sequence"/>
</dbReference>
<feature type="transmembrane region" description="Helical" evidence="7">
    <location>
        <begin position="190"/>
        <end position="216"/>
    </location>
</feature>
<dbReference type="GO" id="GO:0019236">
    <property type="term" value="P:response to pheromone"/>
    <property type="evidence" value="ECO:0007669"/>
    <property type="project" value="InterPro"/>
</dbReference>
<dbReference type="Pfam" id="PF21892">
    <property type="entry name" value="TMEM145_N"/>
    <property type="match status" value="1"/>
</dbReference>
<evidence type="ECO:0000259" key="8">
    <source>
        <dbReference type="Pfam" id="PF10192"/>
    </source>
</evidence>
<dbReference type="EnsemblMetazoa" id="PHUM596180-RA">
    <property type="protein sequence ID" value="PHUM596180-PA"/>
    <property type="gene ID" value="PHUM596180"/>
</dbReference>
<evidence type="ECO:0000256" key="7">
    <source>
        <dbReference type="SAM" id="Phobius"/>
    </source>
</evidence>
<dbReference type="STRING" id="121224.E0W2N6"/>
<keyword evidence="5" id="KW-0325">Glycoprotein</keyword>
<comment type="subcellular location">
    <subcellularLocation>
        <location evidence="1">Membrane</location>
        <topology evidence="1">Multi-pass membrane protein</topology>
    </subcellularLocation>
</comment>
<evidence type="ECO:0000256" key="6">
    <source>
        <dbReference type="SAM" id="MobiDB-lite"/>
    </source>
</evidence>
<name>E0W2N6_PEDHC</name>